<dbReference type="RefSeq" id="WP_010064352.1">
    <property type="nucleotide sequence ID" value="NZ_CP013738.1"/>
</dbReference>
<feature type="signal peptide" evidence="1">
    <location>
        <begin position="1"/>
        <end position="26"/>
    </location>
</feature>
<reference evidence="2 3" key="1">
    <citation type="journal article" date="2012" name="J. Bacteriol.">
        <title>Draft genome sequence of Streptomyces globisporus C-1027, which produces an antitumor antibiotic consisting of a nine-membered enediyne with a chromoprotein.</title>
        <authorList>
            <person name="Wang L."/>
            <person name="Wang S."/>
            <person name="He Q."/>
            <person name="Yu T."/>
            <person name="Li Q."/>
            <person name="Hong B."/>
        </authorList>
    </citation>
    <scope>NUCLEOTIDE SEQUENCE [LARGE SCALE GENOMIC DNA]</scope>
    <source>
        <strain evidence="2 3">C-1027</strain>
    </source>
</reference>
<keyword evidence="1" id="KW-0732">Signal</keyword>
<dbReference type="Proteomes" id="UP000064183">
    <property type="component" value="Chromosome"/>
</dbReference>
<evidence type="ECO:0000313" key="2">
    <source>
        <dbReference type="EMBL" id="ALU93669.1"/>
    </source>
</evidence>
<gene>
    <name evidence="2" type="ORF">WQO_10055</name>
</gene>
<proteinExistence type="predicted"/>
<dbReference type="PROSITE" id="PS51257">
    <property type="entry name" value="PROKAR_LIPOPROTEIN"/>
    <property type="match status" value="1"/>
</dbReference>
<dbReference type="STRING" id="1172567.WQO_10055"/>
<dbReference type="EMBL" id="CP013738">
    <property type="protein sequence ID" value="ALU93669.1"/>
    <property type="molecule type" value="Genomic_DNA"/>
</dbReference>
<name>A0A0U3BVC3_STRGL</name>
<evidence type="ECO:0008006" key="4">
    <source>
        <dbReference type="Google" id="ProtNLM"/>
    </source>
</evidence>
<dbReference type="GeneID" id="27782672"/>
<dbReference type="KEGG" id="sgb:WQO_10055"/>
<evidence type="ECO:0000313" key="3">
    <source>
        <dbReference type="Proteomes" id="UP000064183"/>
    </source>
</evidence>
<evidence type="ECO:0000256" key="1">
    <source>
        <dbReference type="SAM" id="SignalP"/>
    </source>
</evidence>
<dbReference type="AlphaFoldDB" id="A0A0U3BVC3"/>
<sequence>MSPRRSLRRHRLIGRAVSLTAAVALAATLSACSGDEPPKKAYTVPTSLCGITVDPALVKDVLPGGDSLATATVKPNGGTVRCNLSVDGKEALSLAQAWWGDRDSAAGVAQAYAHTDNGTLSEDERFVHTGRAGVGQTVSSCEVSEHPEQDLYIVVETRDTGIDDPEAIEKLLTAYTKAVEGSAACREPAAGS</sequence>
<organism evidence="2 3">
    <name type="scientific">Streptomyces globisporus C-1027</name>
    <dbReference type="NCBI Taxonomy" id="1172567"/>
    <lineage>
        <taxon>Bacteria</taxon>
        <taxon>Bacillati</taxon>
        <taxon>Actinomycetota</taxon>
        <taxon>Actinomycetes</taxon>
        <taxon>Kitasatosporales</taxon>
        <taxon>Streptomycetaceae</taxon>
        <taxon>Streptomyces</taxon>
    </lineage>
</organism>
<protein>
    <recommendedName>
        <fullName evidence="4">DUF3558 domain-containing protein</fullName>
    </recommendedName>
</protein>
<feature type="chain" id="PRO_5006836702" description="DUF3558 domain-containing protein" evidence="1">
    <location>
        <begin position="27"/>
        <end position="192"/>
    </location>
</feature>
<accession>A0A0U3BVC3</accession>